<dbReference type="InterPro" id="IPR011118">
    <property type="entry name" value="Tannase/feruloyl_esterase"/>
</dbReference>
<proteinExistence type="inferred from homology"/>
<keyword evidence="4" id="KW-0732">Signal</keyword>
<reference evidence="9 10" key="1">
    <citation type="submission" date="2017-08" db="EMBL/GenBank/DDBJ databases">
        <title>Infants hospitalized years apart are colonized by the same room-sourced microbial strains.</title>
        <authorList>
            <person name="Brooks B."/>
            <person name="Olm M.R."/>
            <person name="Firek B.A."/>
            <person name="Baker R."/>
            <person name="Thomas B.C."/>
            <person name="Morowitz M.J."/>
            <person name="Banfield J.F."/>
        </authorList>
    </citation>
    <scope>NUCLEOTIDE SEQUENCE [LARGE SCALE GENOMIC DNA]</scope>
    <source>
        <strain evidence="9">S2_005_003_R2_41</strain>
    </source>
</reference>
<evidence type="ECO:0000256" key="3">
    <source>
        <dbReference type="ARBA" id="ARBA00022723"/>
    </source>
</evidence>
<keyword evidence="5" id="KW-0378">Hydrolase</keyword>
<dbReference type="InterPro" id="IPR029058">
    <property type="entry name" value="AB_hydrolase_fold"/>
</dbReference>
<evidence type="ECO:0000256" key="4">
    <source>
        <dbReference type="ARBA" id="ARBA00022729"/>
    </source>
</evidence>
<evidence type="ECO:0000313" key="9">
    <source>
        <dbReference type="EMBL" id="PZQ62240.1"/>
    </source>
</evidence>
<evidence type="ECO:0000256" key="6">
    <source>
        <dbReference type="ARBA" id="ARBA00022837"/>
    </source>
</evidence>
<evidence type="ECO:0000256" key="8">
    <source>
        <dbReference type="SAM" id="MobiDB-lite"/>
    </source>
</evidence>
<dbReference type="Pfam" id="PF07519">
    <property type="entry name" value="Tannase"/>
    <property type="match status" value="1"/>
</dbReference>
<evidence type="ECO:0000256" key="2">
    <source>
        <dbReference type="ARBA" id="ARBA00022487"/>
    </source>
</evidence>
<dbReference type="PANTHER" id="PTHR33938">
    <property type="entry name" value="FERULOYL ESTERASE B-RELATED"/>
    <property type="match status" value="1"/>
</dbReference>
<gene>
    <name evidence="9" type="ORF">DI563_28660</name>
</gene>
<feature type="region of interest" description="Disordered" evidence="8">
    <location>
        <begin position="44"/>
        <end position="83"/>
    </location>
</feature>
<keyword evidence="2" id="KW-0719">Serine esterase</keyword>
<dbReference type="AlphaFoldDB" id="A0A2W5RG15"/>
<dbReference type="PANTHER" id="PTHR33938:SF15">
    <property type="entry name" value="FERULOYL ESTERASE B-RELATED"/>
    <property type="match status" value="1"/>
</dbReference>
<dbReference type="SUPFAM" id="SSF53474">
    <property type="entry name" value="alpha/beta-Hydrolases"/>
    <property type="match status" value="1"/>
</dbReference>
<feature type="non-terminal residue" evidence="9">
    <location>
        <position position="577"/>
    </location>
</feature>
<comment type="similarity">
    <text evidence="1">Belongs to the tannase family.</text>
</comment>
<dbReference type="GO" id="GO:0046872">
    <property type="term" value="F:metal ion binding"/>
    <property type="evidence" value="ECO:0007669"/>
    <property type="project" value="UniProtKB-KW"/>
</dbReference>
<dbReference type="PROSITE" id="PS51257">
    <property type="entry name" value="PROKAR_LIPOPROTEIN"/>
    <property type="match status" value="1"/>
</dbReference>
<keyword evidence="6" id="KW-0106">Calcium</keyword>
<evidence type="ECO:0000256" key="5">
    <source>
        <dbReference type="ARBA" id="ARBA00022801"/>
    </source>
</evidence>
<evidence type="ECO:0000256" key="7">
    <source>
        <dbReference type="ARBA" id="ARBA00023157"/>
    </source>
</evidence>
<accession>A0A2W5RG15</accession>
<keyword evidence="3" id="KW-0479">Metal-binding</keyword>
<dbReference type="Proteomes" id="UP000249135">
    <property type="component" value="Unassembled WGS sequence"/>
</dbReference>
<keyword evidence="7" id="KW-1015">Disulfide bond</keyword>
<organism evidence="9 10">
    <name type="scientific">Variovorax paradoxus</name>
    <dbReference type="NCBI Taxonomy" id="34073"/>
    <lineage>
        <taxon>Bacteria</taxon>
        <taxon>Pseudomonadati</taxon>
        <taxon>Pseudomonadota</taxon>
        <taxon>Betaproteobacteria</taxon>
        <taxon>Burkholderiales</taxon>
        <taxon>Comamonadaceae</taxon>
        <taxon>Variovorax</taxon>
    </lineage>
</organism>
<dbReference type="EMBL" id="QFPP01000644">
    <property type="protein sequence ID" value="PZQ62240.1"/>
    <property type="molecule type" value="Genomic_DNA"/>
</dbReference>
<protein>
    <submittedName>
        <fullName evidence="9">Feruloyl esterase</fullName>
    </submittedName>
</protein>
<evidence type="ECO:0000313" key="10">
    <source>
        <dbReference type="Proteomes" id="UP000249135"/>
    </source>
</evidence>
<dbReference type="GO" id="GO:0052689">
    <property type="term" value="F:carboxylic ester hydrolase activity"/>
    <property type="evidence" value="ECO:0007669"/>
    <property type="project" value="UniProtKB-KW"/>
</dbReference>
<name>A0A2W5RG15_VARPD</name>
<comment type="caution">
    <text evidence="9">The sequence shown here is derived from an EMBL/GenBank/DDBJ whole genome shotgun (WGS) entry which is preliminary data.</text>
</comment>
<evidence type="ECO:0000256" key="1">
    <source>
        <dbReference type="ARBA" id="ARBA00006249"/>
    </source>
</evidence>
<sequence>MPLSCRARHLPSPSSVPSFRPVLASLLAAVALVACGGGGGGGFPVLPSNPPGQGGDPGTPPPGGGHGDDDPATPPQPPATPVLGCADLAGRTIAAGQIGLPTQGATVVSATPVGAGDSGNTLGSYCQVRGTIQPMDANAPVINFAVDLPEQWNRKAIHFGGGGFNGRLIDGTEPVRFGPADKPAPLALGYATFGDDSGHQSSSITDARFAANDEALANYGGNSLKKTHDVAMALIQLRYARAPQHAYFLGTSTGGRDALLHIQRWPADYDGVVANEPALNYSGTRLSNIAVGRALYANGGAGWMNLAKTLLVQRTVLAACDRLDGAGNGIVSNVESCRQLNTQILASLRCAGGTDTGDTCLSDAQLATVRTIESPLEFTSYSLANGVRRAGGYNLLEGALVAGPFTSRDLGTRRTPGNPATSADANQYVTGDQWAKYFVTRDAALDTLAFDPLNPGAWTARVEAVSAITDATDPDLRPFFSRGGRLILLHGQADEVISGNSTIDYYQRVVATVGADTVAQSLRFYMVPGMGHGTGVFIPAWDSLAALEDWVERGLAPSTPIAADSVPGTYGRTRPLC</sequence>